<dbReference type="InterPro" id="IPR011010">
    <property type="entry name" value="DNA_brk_join_enz"/>
</dbReference>
<evidence type="ECO:0000256" key="3">
    <source>
        <dbReference type="ARBA" id="ARBA00023172"/>
    </source>
</evidence>
<organism evidence="5 6">
    <name type="scientific">Macellibacteroides fermentans</name>
    <dbReference type="NCBI Taxonomy" id="879969"/>
    <lineage>
        <taxon>Bacteria</taxon>
        <taxon>Pseudomonadati</taxon>
        <taxon>Bacteroidota</taxon>
        <taxon>Bacteroidia</taxon>
        <taxon>Bacteroidales</taxon>
        <taxon>Porphyromonadaceae</taxon>
        <taxon>Macellibacteroides</taxon>
    </lineage>
</organism>
<proteinExistence type="inferred from homology"/>
<dbReference type="InterPro" id="IPR013762">
    <property type="entry name" value="Integrase-like_cat_sf"/>
</dbReference>
<protein>
    <submittedName>
        <fullName evidence="5">Site-specific recombinase XerD</fullName>
    </submittedName>
</protein>
<dbReference type="PANTHER" id="PTHR30349">
    <property type="entry name" value="PHAGE INTEGRASE-RELATED"/>
    <property type="match status" value="1"/>
</dbReference>
<dbReference type="InterPro" id="IPR050090">
    <property type="entry name" value="Tyrosine_recombinase_XerCD"/>
</dbReference>
<keyword evidence="2" id="KW-0238">DNA-binding</keyword>
<keyword evidence="3" id="KW-0233">DNA recombination</keyword>
<dbReference type="InterPro" id="IPR002104">
    <property type="entry name" value="Integrase_catalytic"/>
</dbReference>
<dbReference type="Proteomes" id="UP000574332">
    <property type="component" value="Unassembled WGS sequence"/>
</dbReference>
<reference evidence="5 6" key="1">
    <citation type="submission" date="2020-07" db="EMBL/GenBank/DDBJ databases">
        <title>Genomic Encyclopedia of Type Strains, Phase IV (KMG-IV): sequencing the most valuable type-strain genomes for metagenomic binning, comparative biology and taxonomic classification.</title>
        <authorList>
            <person name="Goeker M."/>
        </authorList>
    </citation>
    <scope>NUCLEOTIDE SEQUENCE [LARGE SCALE GENOMIC DNA]</scope>
    <source>
        <strain evidence="5 6">DSM 23697</strain>
    </source>
</reference>
<evidence type="ECO:0000313" key="6">
    <source>
        <dbReference type="Proteomes" id="UP000574332"/>
    </source>
</evidence>
<accession>A0A8E2D9D7</accession>
<gene>
    <name evidence="5" type="ORF">F5613_003425</name>
</gene>
<dbReference type="PROSITE" id="PS51898">
    <property type="entry name" value="TYR_RECOMBINASE"/>
    <property type="match status" value="1"/>
</dbReference>
<dbReference type="PANTHER" id="PTHR30349:SF41">
    <property type="entry name" value="INTEGRASE_RECOMBINASE PROTEIN MJ0367-RELATED"/>
    <property type="match status" value="1"/>
</dbReference>
<dbReference type="Pfam" id="PF00589">
    <property type="entry name" value="Phage_integrase"/>
    <property type="match status" value="1"/>
</dbReference>
<dbReference type="EMBL" id="JACCCY010000010">
    <property type="protein sequence ID" value="NYI51249.1"/>
    <property type="molecule type" value="Genomic_DNA"/>
</dbReference>
<dbReference type="GO" id="GO:0003677">
    <property type="term" value="F:DNA binding"/>
    <property type="evidence" value="ECO:0007669"/>
    <property type="project" value="UniProtKB-KW"/>
</dbReference>
<evidence type="ECO:0000256" key="1">
    <source>
        <dbReference type="ARBA" id="ARBA00008857"/>
    </source>
</evidence>
<dbReference type="GO" id="GO:0015074">
    <property type="term" value="P:DNA integration"/>
    <property type="evidence" value="ECO:0007669"/>
    <property type="project" value="InterPro"/>
</dbReference>
<dbReference type="Gene3D" id="1.10.443.10">
    <property type="entry name" value="Intergrase catalytic core"/>
    <property type="match status" value="1"/>
</dbReference>
<comment type="similarity">
    <text evidence="1">Belongs to the 'phage' integrase family.</text>
</comment>
<comment type="caution">
    <text evidence="5">The sequence shown here is derived from an EMBL/GenBank/DDBJ whole genome shotgun (WGS) entry which is preliminary data.</text>
</comment>
<dbReference type="AlphaFoldDB" id="A0A8E2D9D7"/>
<dbReference type="RefSeq" id="WP_246303450.1">
    <property type="nucleotide sequence ID" value="NZ_JACCCY010000010.1"/>
</dbReference>
<sequence>MYIPTILRFLYYCGARVGETIEIKNEDVNIEKGFVLLKKTKNRQHRLIPLNEDMKSALITYIGYRNKMPIKGIDNPCAPLFVNHLGKMMSTNAVYLHFRRILEKCGISHSGKGQGPRVHDLRHTFAVHSLHQMVKSGLDIYTAWPILSVLLGHHDIYATEHYVRLTLEIYPNLIEEEGKSIGNIFPDIPNKTNPV</sequence>
<evidence type="ECO:0000259" key="4">
    <source>
        <dbReference type="PROSITE" id="PS51898"/>
    </source>
</evidence>
<keyword evidence="6" id="KW-1185">Reference proteome</keyword>
<dbReference type="SUPFAM" id="SSF56349">
    <property type="entry name" value="DNA breaking-rejoining enzymes"/>
    <property type="match status" value="1"/>
</dbReference>
<evidence type="ECO:0000313" key="5">
    <source>
        <dbReference type="EMBL" id="NYI51249.1"/>
    </source>
</evidence>
<evidence type="ECO:0000256" key="2">
    <source>
        <dbReference type="ARBA" id="ARBA00023125"/>
    </source>
</evidence>
<feature type="domain" description="Tyr recombinase" evidence="4">
    <location>
        <begin position="1"/>
        <end position="183"/>
    </location>
</feature>
<name>A0A8E2D9D7_9PORP</name>
<dbReference type="GO" id="GO:0006310">
    <property type="term" value="P:DNA recombination"/>
    <property type="evidence" value="ECO:0007669"/>
    <property type="project" value="UniProtKB-KW"/>
</dbReference>